<feature type="transmembrane region" description="Helical" evidence="1">
    <location>
        <begin position="58"/>
        <end position="77"/>
    </location>
</feature>
<comment type="caution">
    <text evidence="2">The sequence shown here is derived from an EMBL/GenBank/DDBJ whole genome shotgun (WGS) entry which is preliminary data.</text>
</comment>
<dbReference type="EMBL" id="JAERQJ010000003">
    <property type="protein sequence ID" value="MBL0683590.1"/>
    <property type="molecule type" value="Genomic_DNA"/>
</dbReference>
<feature type="transmembrane region" description="Helical" evidence="1">
    <location>
        <begin position="118"/>
        <end position="137"/>
    </location>
</feature>
<dbReference type="RefSeq" id="WP_201918724.1">
    <property type="nucleotide sequence ID" value="NZ_BAABAX010000005.1"/>
</dbReference>
<keyword evidence="1" id="KW-1133">Transmembrane helix</keyword>
<organism evidence="2 3">
    <name type="scientific">Aquimarina mytili</name>
    <dbReference type="NCBI Taxonomy" id="874423"/>
    <lineage>
        <taxon>Bacteria</taxon>
        <taxon>Pseudomonadati</taxon>
        <taxon>Bacteroidota</taxon>
        <taxon>Flavobacteriia</taxon>
        <taxon>Flavobacteriales</taxon>
        <taxon>Flavobacteriaceae</taxon>
        <taxon>Aquimarina</taxon>
    </lineage>
</organism>
<evidence type="ECO:0000313" key="2">
    <source>
        <dbReference type="EMBL" id="MBL0683590.1"/>
    </source>
</evidence>
<proteinExistence type="predicted"/>
<feature type="transmembrane region" description="Helical" evidence="1">
    <location>
        <begin position="89"/>
        <end position="106"/>
    </location>
</feature>
<keyword evidence="1" id="KW-0472">Membrane</keyword>
<gene>
    <name evidence="2" type="ORF">JJQ60_08685</name>
</gene>
<name>A0A937D800_9FLAO</name>
<feature type="transmembrane region" description="Helical" evidence="1">
    <location>
        <begin position="26"/>
        <end position="49"/>
    </location>
</feature>
<dbReference type="AlphaFoldDB" id="A0A937D800"/>
<sequence>MKTEIAFTILFIIGLIFNFFDWPASGIILIISLIPLATIYFFAAFYFFCDKTIKKSNIALSIISGFLLSIVPVGILFKLQNWPGAEVNLLSGIITGVILLPIIWLLKVKASNDLLNYYKSMIIRTTVLTFTAIFFYVI</sequence>
<dbReference type="Proteomes" id="UP000651057">
    <property type="component" value="Unassembled WGS sequence"/>
</dbReference>
<accession>A0A937D800</accession>
<reference evidence="2" key="1">
    <citation type="submission" date="2021-01" db="EMBL/GenBank/DDBJ databases">
        <authorList>
            <person name="Zhong Y.L."/>
        </authorList>
    </citation>
    <scope>NUCLEOTIDE SEQUENCE</scope>
    <source>
        <strain evidence="2">KCTC 23302</strain>
    </source>
</reference>
<evidence type="ECO:0000256" key="1">
    <source>
        <dbReference type="SAM" id="Phobius"/>
    </source>
</evidence>
<feature type="transmembrane region" description="Helical" evidence="1">
    <location>
        <begin position="5"/>
        <end position="20"/>
    </location>
</feature>
<keyword evidence="3" id="KW-1185">Reference proteome</keyword>
<protein>
    <submittedName>
        <fullName evidence="2">Uncharacterized protein</fullName>
    </submittedName>
</protein>
<keyword evidence="1" id="KW-0812">Transmembrane</keyword>
<evidence type="ECO:0000313" key="3">
    <source>
        <dbReference type="Proteomes" id="UP000651057"/>
    </source>
</evidence>